<dbReference type="GeneID" id="28728710"/>
<feature type="signal peptide" evidence="1">
    <location>
        <begin position="1"/>
        <end position="20"/>
    </location>
</feature>
<comment type="caution">
    <text evidence="2">The sequence shown here is derived from an EMBL/GenBank/DDBJ whole genome shotgun (WGS) entry which is preliminary data.</text>
</comment>
<organism evidence="2 3">
    <name type="scientific">Malassezia pachydermatis</name>
    <dbReference type="NCBI Taxonomy" id="77020"/>
    <lineage>
        <taxon>Eukaryota</taxon>
        <taxon>Fungi</taxon>
        <taxon>Dikarya</taxon>
        <taxon>Basidiomycota</taxon>
        <taxon>Ustilaginomycotina</taxon>
        <taxon>Malasseziomycetes</taxon>
        <taxon>Malasseziales</taxon>
        <taxon>Malasseziaceae</taxon>
        <taxon>Malassezia</taxon>
    </lineage>
</organism>
<evidence type="ECO:0000313" key="3">
    <source>
        <dbReference type="Proteomes" id="UP000037751"/>
    </source>
</evidence>
<protein>
    <recommendedName>
        <fullName evidence="4">Secreted protein</fullName>
    </recommendedName>
</protein>
<keyword evidence="1" id="KW-0732">Signal</keyword>
<name>A0A0M8MXP7_9BASI</name>
<gene>
    <name evidence="2" type="ORF">Malapachy_2343</name>
</gene>
<evidence type="ECO:0000256" key="1">
    <source>
        <dbReference type="SAM" id="SignalP"/>
    </source>
</evidence>
<evidence type="ECO:0008006" key="4">
    <source>
        <dbReference type="Google" id="ProtNLM"/>
    </source>
</evidence>
<evidence type="ECO:0000313" key="2">
    <source>
        <dbReference type="EMBL" id="KOS15661.1"/>
    </source>
</evidence>
<dbReference type="AlphaFoldDB" id="A0A0M8MXP7"/>
<dbReference type="Proteomes" id="UP000037751">
    <property type="component" value="Unassembled WGS sequence"/>
</dbReference>
<dbReference type="VEuPathDB" id="FungiDB:Malapachy_2343"/>
<keyword evidence="3" id="KW-1185">Reference proteome</keyword>
<sequence length="221" mass="24587">MKTLFPGIAAALVCLSQVQAGWITFQNENKHKEGLPCVGSIYGNDNYLISHFDCGATDWNATMCGIHCFPFSSTTCVGGTPNYKGQGESNGLWYQPHGMTNSCTYLGDIFVQQNYTMAGPNVTSCGYIDWPVERNWGTVFDHPGYDVKTDGCWPVDKEPEPKFPKHYGHYFDGARPLSQHFCDGDFAMSCGPNEDPKCEFSAESPIRMNCTITDMGQRKRD</sequence>
<dbReference type="EMBL" id="LGAV01000002">
    <property type="protein sequence ID" value="KOS15661.1"/>
    <property type="molecule type" value="Genomic_DNA"/>
</dbReference>
<reference evidence="2 3" key="1">
    <citation type="submission" date="2015-07" db="EMBL/GenBank/DDBJ databases">
        <title>Draft Genome Sequence of Malassezia furfur CBS1878 and Malassezia pachydermatis CBS1879.</title>
        <authorList>
            <person name="Triana S."/>
            <person name="Ohm R."/>
            <person name="Gonzalez A."/>
            <person name="DeCock H."/>
            <person name="Restrepo S."/>
            <person name="Celis A."/>
        </authorList>
    </citation>
    <scope>NUCLEOTIDE SEQUENCE [LARGE SCALE GENOMIC DNA]</scope>
    <source>
        <strain evidence="2 3">CBS 1879</strain>
    </source>
</reference>
<accession>A0A0M8MXP7</accession>
<proteinExistence type="predicted"/>
<feature type="chain" id="PRO_5005818786" description="Secreted protein" evidence="1">
    <location>
        <begin position="21"/>
        <end position="221"/>
    </location>
</feature>
<dbReference type="OrthoDB" id="3334187at2759"/>
<dbReference type="RefSeq" id="XP_017993293.1">
    <property type="nucleotide sequence ID" value="XM_018136835.1"/>
</dbReference>